<gene>
    <name evidence="7" type="ORF">ENV62_00350</name>
</gene>
<organism evidence="7">
    <name type="scientific">Desulfobacca acetoxidans</name>
    <dbReference type="NCBI Taxonomy" id="60893"/>
    <lineage>
        <taxon>Bacteria</taxon>
        <taxon>Pseudomonadati</taxon>
        <taxon>Thermodesulfobacteriota</taxon>
        <taxon>Desulfobaccia</taxon>
        <taxon>Desulfobaccales</taxon>
        <taxon>Desulfobaccaceae</taxon>
        <taxon>Desulfobacca</taxon>
    </lineage>
</organism>
<comment type="cofactor">
    <cofactor evidence="1 6">
        <name>Ni(2+)</name>
        <dbReference type="ChEBI" id="CHEBI:49786"/>
    </cofactor>
</comment>
<protein>
    <submittedName>
        <fullName evidence="7">Ni/Fe hydrogenase subunit alpha</fullName>
    </submittedName>
</protein>
<evidence type="ECO:0000256" key="2">
    <source>
        <dbReference type="ARBA" id="ARBA00009292"/>
    </source>
</evidence>
<dbReference type="Gene3D" id="1.10.645.10">
    <property type="entry name" value="Cytochrome-c3 Hydrogenase, chain B"/>
    <property type="match status" value="1"/>
</dbReference>
<keyword evidence="6" id="KW-0408">Iron</keyword>
<dbReference type="Pfam" id="PF00374">
    <property type="entry name" value="NiFeSe_Hases"/>
    <property type="match status" value="2"/>
</dbReference>
<name>A0A7C3SHE9_9BACT</name>
<keyword evidence="3 6" id="KW-0533">Nickel</keyword>
<sequence length="429" mass="48896">MSKSKTIKVDYLARVEGEGRLFLKIRNGQVVESRFSIFEPPRFFEAFLRGRHFTEAPDITARICGICPVAYQMSSVHAMEQALGIQVTGPLRNLRRLLYCGEWLESHALHVFLLHAPDFLGYQDGFRMAKDHPEIVKRGLRLKKAGNALVAKLGGREIHPINVRVGGFYRVPAKEELLPLAEELKWARDAALETVRWTAGLSFPDFERDYEFVALRHPQEYPMNEGRLASDRGLDLAAAEYEENFVEEQVPHSTALHSRLKARGPYLVGPLARFNLNFPRLTPLARDAAREAGLTPPCRNPFKSIIVRSVEILFAVEESLHLIENYERPERPFIEVEPKAAVGYGCTEAPRGILYHRYRLNDEGLIQEAKIVPPTSQNQKSMEADLAEFALRNPDLPLDRLTWQCEQVIRNYDPCISCATHCLKLEIER</sequence>
<feature type="binding site" evidence="6">
    <location>
        <position position="67"/>
    </location>
    <ligand>
        <name>Fe cation</name>
        <dbReference type="ChEBI" id="CHEBI:24875"/>
    </ligand>
</feature>
<comment type="caution">
    <text evidence="7">The sequence shown here is derived from an EMBL/GenBank/DDBJ whole genome shotgun (WGS) entry which is preliminary data.</text>
</comment>
<keyword evidence="4 6" id="KW-0479">Metal-binding</keyword>
<dbReference type="InterPro" id="IPR001501">
    <property type="entry name" value="Ni-dep_hyd_lsu"/>
</dbReference>
<keyword evidence="6" id="KW-0460">Magnesium</keyword>
<evidence type="ECO:0000256" key="5">
    <source>
        <dbReference type="ARBA" id="ARBA00023002"/>
    </source>
</evidence>
<dbReference type="PROSITE" id="PS00508">
    <property type="entry name" value="NI_HGENASE_L_2"/>
    <property type="match status" value="1"/>
</dbReference>
<feature type="binding site" evidence="6">
    <location>
        <position position="45"/>
    </location>
    <ligand>
        <name>Mg(2+)</name>
        <dbReference type="ChEBI" id="CHEBI:18420"/>
    </ligand>
</feature>
<reference evidence="7" key="1">
    <citation type="journal article" date="2020" name="mSystems">
        <title>Genome- and Community-Level Interaction Insights into Carbon Utilization and Element Cycling Functions of Hydrothermarchaeota in Hydrothermal Sediment.</title>
        <authorList>
            <person name="Zhou Z."/>
            <person name="Liu Y."/>
            <person name="Xu W."/>
            <person name="Pan J."/>
            <person name="Luo Z.H."/>
            <person name="Li M."/>
        </authorList>
    </citation>
    <scope>NUCLEOTIDE SEQUENCE [LARGE SCALE GENOMIC DNA]</scope>
    <source>
        <strain evidence="7">SpSt-776</strain>
    </source>
</reference>
<evidence type="ECO:0000256" key="4">
    <source>
        <dbReference type="ARBA" id="ARBA00022723"/>
    </source>
</evidence>
<feature type="binding site" evidence="6">
    <location>
        <position position="421"/>
    </location>
    <ligand>
        <name>Mg(2+)</name>
        <dbReference type="ChEBI" id="CHEBI:18420"/>
    </ligand>
</feature>
<feature type="binding site" evidence="6">
    <location>
        <position position="67"/>
    </location>
    <ligand>
        <name>Ni(2+)</name>
        <dbReference type="ChEBI" id="CHEBI:49786"/>
    </ligand>
</feature>
<accession>A0A7C3SHE9</accession>
<dbReference type="SUPFAM" id="SSF56762">
    <property type="entry name" value="HydB/Nqo4-like"/>
    <property type="match status" value="1"/>
</dbReference>
<dbReference type="PANTHER" id="PTHR43600:SF2">
    <property type="entry name" value="F420-NON-REDUCING HYDROGENASE VHU SUBUNIT A"/>
    <property type="match status" value="1"/>
</dbReference>
<dbReference type="InterPro" id="IPR029014">
    <property type="entry name" value="NiFe-Hase_large"/>
</dbReference>
<evidence type="ECO:0000313" key="7">
    <source>
        <dbReference type="EMBL" id="HGB13683.1"/>
    </source>
</evidence>
<feature type="binding site" evidence="6">
    <location>
        <position position="371"/>
    </location>
    <ligand>
        <name>Mg(2+)</name>
        <dbReference type="ChEBI" id="CHEBI:18420"/>
    </ligand>
</feature>
<dbReference type="EMBL" id="DTHB01000007">
    <property type="protein sequence ID" value="HGB13683.1"/>
    <property type="molecule type" value="Genomic_DNA"/>
</dbReference>
<evidence type="ECO:0000256" key="1">
    <source>
        <dbReference type="ARBA" id="ARBA00001967"/>
    </source>
</evidence>
<dbReference type="AlphaFoldDB" id="A0A7C3SHE9"/>
<keyword evidence="5" id="KW-0560">Oxidoreductase</keyword>
<comment type="similarity">
    <text evidence="2">Belongs to the [NiFe]/[NiFeSe] hydrogenase large subunit family.</text>
</comment>
<dbReference type="InterPro" id="IPR018194">
    <property type="entry name" value="Ni-dep_hyd_lsu_Ni_BS"/>
</dbReference>
<dbReference type="PANTHER" id="PTHR43600">
    <property type="entry name" value="COENZYME F420 HYDROGENASE, SUBUNIT ALPHA"/>
    <property type="match status" value="1"/>
</dbReference>
<feature type="binding site" evidence="6">
    <location>
        <position position="415"/>
    </location>
    <ligand>
        <name>Ni(2+)</name>
        <dbReference type="ChEBI" id="CHEBI:49786"/>
    </ligand>
</feature>
<feature type="binding site" evidence="6">
    <location>
        <position position="64"/>
    </location>
    <ligand>
        <name>Ni(2+)</name>
        <dbReference type="ChEBI" id="CHEBI:49786"/>
    </ligand>
</feature>
<feature type="binding site" evidence="6">
    <location>
        <position position="418"/>
    </location>
    <ligand>
        <name>Fe cation</name>
        <dbReference type="ChEBI" id="CHEBI:24875"/>
    </ligand>
</feature>
<comment type="cofactor">
    <cofactor evidence="6">
        <name>Fe cation</name>
        <dbReference type="ChEBI" id="CHEBI:24875"/>
    </cofactor>
</comment>
<dbReference type="GO" id="GO:0008901">
    <property type="term" value="F:ferredoxin hydrogenase activity"/>
    <property type="evidence" value="ECO:0007669"/>
    <property type="project" value="InterPro"/>
</dbReference>
<evidence type="ECO:0000256" key="6">
    <source>
        <dbReference type="PIRSR" id="PIRSR601501-1"/>
    </source>
</evidence>
<proteinExistence type="inferred from homology"/>
<dbReference type="GO" id="GO:0016151">
    <property type="term" value="F:nickel cation binding"/>
    <property type="evidence" value="ECO:0007669"/>
    <property type="project" value="InterPro"/>
</dbReference>
<evidence type="ECO:0000256" key="3">
    <source>
        <dbReference type="ARBA" id="ARBA00022596"/>
    </source>
</evidence>